<organism evidence="1">
    <name type="scientific">marine sediment metagenome</name>
    <dbReference type="NCBI Taxonomy" id="412755"/>
    <lineage>
        <taxon>unclassified sequences</taxon>
        <taxon>metagenomes</taxon>
        <taxon>ecological metagenomes</taxon>
    </lineage>
</organism>
<sequence>GLNSPLTDASAGKVHAPLARYGTKTKAVEGLLEIMKERCRDKKLHVVIGHVNVPDEAEELKKRVSSELQCVELYVAETLPVVGRHTEPGSLFLSWWSED</sequence>
<reference evidence="1" key="1">
    <citation type="journal article" date="2014" name="Front. Microbiol.">
        <title>High frequency of phylogenetically diverse reductive dehalogenase-homologous genes in deep subseafloor sedimentary metagenomes.</title>
        <authorList>
            <person name="Kawai M."/>
            <person name="Futagami T."/>
            <person name="Toyoda A."/>
            <person name="Takaki Y."/>
            <person name="Nishi S."/>
            <person name="Hori S."/>
            <person name="Arai W."/>
            <person name="Tsubouchi T."/>
            <person name="Morono Y."/>
            <person name="Uchiyama I."/>
            <person name="Ito T."/>
            <person name="Fujiyama A."/>
            <person name="Inagaki F."/>
            <person name="Takami H."/>
        </authorList>
    </citation>
    <scope>NUCLEOTIDE SEQUENCE</scope>
    <source>
        <strain evidence="1">Expedition CK06-06</strain>
    </source>
</reference>
<dbReference type="Pfam" id="PF02645">
    <property type="entry name" value="DegV"/>
    <property type="match status" value="1"/>
</dbReference>
<proteinExistence type="predicted"/>
<dbReference type="InterPro" id="IPR043168">
    <property type="entry name" value="DegV_C"/>
</dbReference>
<feature type="non-terminal residue" evidence="1">
    <location>
        <position position="1"/>
    </location>
</feature>
<evidence type="ECO:0008006" key="2">
    <source>
        <dbReference type="Google" id="ProtNLM"/>
    </source>
</evidence>
<dbReference type="AlphaFoldDB" id="X1S4T7"/>
<dbReference type="Gene3D" id="3.30.1180.10">
    <property type="match status" value="1"/>
</dbReference>
<comment type="caution">
    <text evidence="1">The sequence shown here is derived from an EMBL/GenBank/DDBJ whole genome shotgun (WGS) entry which is preliminary data.</text>
</comment>
<protein>
    <recommendedName>
        <fullName evidence="2">DegV family protein</fullName>
    </recommendedName>
</protein>
<dbReference type="SUPFAM" id="SSF82549">
    <property type="entry name" value="DAK1/DegV-like"/>
    <property type="match status" value="1"/>
</dbReference>
<evidence type="ECO:0000313" key="1">
    <source>
        <dbReference type="EMBL" id="GAI74156.1"/>
    </source>
</evidence>
<dbReference type="InterPro" id="IPR003797">
    <property type="entry name" value="DegV"/>
</dbReference>
<name>X1S4T7_9ZZZZ</name>
<dbReference type="EMBL" id="BARW01011548">
    <property type="protein sequence ID" value="GAI74156.1"/>
    <property type="molecule type" value="Genomic_DNA"/>
</dbReference>
<dbReference type="PROSITE" id="PS51482">
    <property type="entry name" value="DEGV"/>
    <property type="match status" value="1"/>
</dbReference>
<accession>X1S4T7</accession>
<gene>
    <name evidence="1" type="ORF">S12H4_22214</name>
</gene>